<evidence type="ECO:0000256" key="3">
    <source>
        <dbReference type="ARBA" id="ARBA00022450"/>
    </source>
</evidence>
<dbReference type="InterPro" id="IPR020841">
    <property type="entry name" value="PKS_Beta-ketoAc_synthase_dom"/>
</dbReference>
<dbReference type="Gene3D" id="3.30.559.10">
    <property type="entry name" value="Chloramphenicol acetyltransferase-like domain"/>
    <property type="match status" value="2"/>
</dbReference>
<evidence type="ECO:0000259" key="10">
    <source>
        <dbReference type="PROSITE" id="PS50075"/>
    </source>
</evidence>
<dbReference type="Gene3D" id="3.30.559.30">
    <property type="entry name" value="Nonribosomal peptide synthetase, condensation domain"/>
    <property type="match status" value="2"/>
</dbReference>
<dbReference type="GO" id="GO:0031177">
    <property type="term" value="F:phosphopantetheine binding"/>
    <property type="evidence" value="ECO:0007669"/>
    <property type="project" value="InterPro"/>
</dbReference>
<name>A0A1U9VKD8_9RALS</name>
<dbReference type="Pfam" id="PF02801">
    <property type="entry name" value="Ketoacyl-synt_C"/>
    <property type="match status" value="1"/>
</dbReference>
<dbReference type="Gene3D" id="3.30.70.3290">
    <property type="match status" value="1"/>
</dbReference>
<dbReference type="InterPro" id="IPR020806">
    <property type="entry name" value="PKS_PP-bd"/>
</dbReference>
<dbReference type="PANTHER" id="PTHR43775">
    <property type="entry name" value="FATTY ACID SYNTHASE"/>
    <property type="match status" value="1"/>
</dbReference>
<accession>A0A1U9VKD8</accession>
<dbReference type="InterPro" id="IPR036736">
    <property type="entry name" value="ACP-like_sf"/>
</dbReference>
<organism evidence="13 14">
    <name type="scientific">blood disease bacterium A2-HR MARDI</name>
    <dbReference type="NCBI Taxonomy" id="1944648"/>
    <lineage>
        <taxon>Bacteria</taxon>
        <taxon>Pseudomonadati</taxon>
        <taxon>Pseudomonadota</taxon>
        <taxon>Betaproteobacteria</taxon>
        <taxon>Burkholderiales</taxon>
        <taxon>Burkholderiaceae</taxon>
        <taxon>Ralstonia</taxon>
        <taxon>Ralstonia solanacearum species complex</taxon>
    </lineage>
</organism>
<keyword evidence="6" id="KW-0436">Ligase</keyword>
<dbReference type="SUPFAM" id="SSF47336">
    <property type="entry name" value="ACP-like"/>
    <property type="match status" value="2"/>
</dbReference>
<evidence type="ECO:0000256" key="1">
    <source>
        <dbReference type="ARBA" id="ARBA00004496"/>
    </source>
</evidence>
<dbReference type="InterPro" id="IPR016039">
    <property type="entry name" value="Thiolase-like"/>
</dbReference>
<dbReference type="GO" id="GO:0005886">
    <property type="term" value="C:plasma membrane"/>
    <property type="evidence" value="ECO:0007669"/>
    <property type="project" value="TreeGrafter"/>
</dbReference>
<dbReference type="FunFam" id="3.30.559.10:FF:000023">
    <property type="entry name" value="Non-ribosomal peptide synthetase"/>
    <property type="match status" value="1"/>
</dbReference>
<evidence type="ECO:0000256" key="9">
    <source>
        <dbReference type="SAM" id="MobiDB-lite"/>
    </source>
</evidence>
<feature type="compositionally biased region" description="Pro residues" evidence="9">
    <location>
        <begin position="776"/>
        <end position="789"/>
    </location>
</feature>
<dbReference type="InterPro" id="IPR009081">
    <property type="entry name" value="PP-bd_ACP"/>
</dbReference>
<dbReference type="PROSITE" id="PS50075">
    <property type="entry name" value="CARRIER"/>
    <property type="match status" value="2"/>
</dbReference>
<feature type="domain" description="N-acetyltransferase" evidence="11">
    <location>
        <begin position="476"/>
        <end position="670"/>
    </location>
</feature>
<dbReference type="Pfam" id="PF22336">
    <property type="entry name" value="RhiE-like_linker"/>
    <property type="match status" value="1"/>
</dbReference>
<feature type="domain" description="Carrier" evidence="10">
    <location>
        <begin position="1389"/>
        <end position="1465"/>
    </location>
</feature>
<dbReference type="Gene3D" id="3.40.47.10">
    <property type="match status" value="1"/>
</dbReference>
<dbReference type="InterPro" id="IPR050091">
    <property type="entry name" value="PKS_NRPS_Biosynth_Enz"/>
</dbReference>
<evidence type="ECO:0000256" key="6">
    <source>
        <dbReference type="ARBA" id="ARBA00022598"/>
    </source>
</evidence>
<dbReference type="Pfam" id="PF00550">
    <property type="entry name" value="PP-binding"/>
    <property type="match status" value="2"/>
</dbReference>
<dbReference type="InterPro" id="IPR056393">
    <property type="entry name" value="AprA-like_MT2"/>
</dbReference>
<keyword evidence="4" id="KW-0963">Cytoplasm</keyword>
<dbReference type="PROSITE" id="PS52004">
    <property type="entry name" value="KS3_2"/>
    <property type="match status" value="1"/>
</dbReference>
<comment type="pathway">
    <text evidence="2">Antibiotic biosynthesis.</text>
</comment>
<dbReference type="InterPro" id="IPR014031">
    <property type="entry name" value="Ketoacyl_synth_C"/>
</dbReference>
<dbReference type="GO" id="GO:0004312">
    <property type="term" value="F:fatty acid synthase activity"/>
    <property type="evidence" value="ECO:0007669"/>
    <property type="project" value="TreeGrafter"/>
</dbReference>
<evidence type="ECO:0000256" key="8">
    <source>
        <dbReference type="ARBA" id="ARBA00022737"/>
    </source>
</evidence>
<dbReference type="InterPro" id="IPR023213">
    <property type="entry name" value="CAT-like_dom_sf"/>
</dbReference>
<evidence type="ECO:0000313" key="14">
    <source>
        <dbReference type="Proteomes" id="UP000189628"/>
    </source>
</evidence>
<dbReference type="Proteomes" id="UP000189628">
    <property type="component" value="Chromosome"/>
</dbReference>
<dbReference type="SMART" id="SM00825">
    <property type="entry name" value="PKS_KS"/>
    <property type="match status" value="1"/>
</dbReference>
<dbReference type="Pfam" id="PF23525">
    <property type="entry name" value="Methyltransf_36"/>
    <property type="match status" value="1"/>
</dbReference>
<dbReference type="SUPFAM" id="SSF55729">
    <property type="entry name" value="Acyl-CoA N-acyltransferases (Nat)"/>
    <property type="match status" value="1"/>
</dbReference>
<sequence>MKWCGLSVMEPMSTSTFTDHLLFLAIVCSLERRQLISRCGIGQPFEFAQFAPAESVNVGPLRVAFDGLKAFGWLSQSQADTYFFGGRASAVDNLPDRIGDLFALLAPERQPVEEDLPRLSRWLALSALDWNLHCPALARSLDALLALALLRRMALSGAIDTDMGRVDPRRIDNGRIRPELAHQLTDFLAARQWLRSDERQPALDPARHVLLSALLREPFLAYCASLPSTLDEALFGKAEQWAAVSRWLQDAGQAQVWPGDRQALEQLLGKIFDAQPLIMQPDWIVAFGRHPSGLLDDMRQWIHRRTVRGKALDSRPLQLLVLDDPVPGDPAALRRRLDDAGVGAGARVLWLGADWRHLEQPGHTPVQQPQPAPQRYYLRPDGSAADGTSVLAGLQARFNDLAALIGDQPVVLSQGHWHPGGALADRFACHDSVEAAHYLMALAGAGLFADPEMLHKWPREGADSEATTGCYRAREYRIRHVTAADLPALLMLERACWPEGGRVDEVILRRRLSHWPAGQLALERDGEVVGVIYSQRITEIDGLFGVDFATVDQLFHTDGGIVQIQSLNILPAHQYSGYGDQLLEFMLQYCTLLNGVDTVVGVTRCKDYPKHRQIALVDYIHRRDERGILLDPVLRFHELHGARIERLVAGYRPADHDNAGHGVLVHYDLASRRRQELQLSAAPAALPEVSIDDAVRREINRCLGQPEDSRLSSRHSLMDLGLDSADLLALGEQLGLTFGLALEHTFFFRYNSIDKIVAALKAHLDGSSPASDSNQPPAPKPAEPAPKTPPSTAIEVAGDVAIVGISGRFPGGELEDFWAAVRSGVSQLREAPAGRAGAGPLGGYLDDIDCFDHAFFGIPAAEAALMDPQQRLLLQHAWLALEDAGIPAAQFAGSHTGVFIAAAPNEYRDIVEVPKDSPFRLTSSSPCMYANRISYCLDLRGPSEYCNTACSSVLVALHRAMQAMRAGECRQSLIGAVNLLLSPDETAGYRLMDFLSGQGRTRSFQAGADGYVRSEGVGVLLLKPLADAERDGDRIYLKIKGSGVCHGGRGASLTAPNHDSMRATMIAAYRSAGVDPDSVSYLEAHGVGSSLGDAIEIAAIQAARTELSGDDRQGVPWTLSTLKPVIGHCELASGMAALFKVIDAVAQRRLPGIPGYEQPSLAITLDPRQLRLEAESRPWPALQDANGLALPRRASLNSYGFGGVNAHLVVEEHIAPQRAVQDPVGPQLILLSARDAARLREQAARLSRYIGQRPDLCLADIAYTLQVGRTAMACRWACVADSIASLQRQLAELERAPTDAIAMLDEDAIAIDPSRAGLGDKITRALRRGDLPALARHWRQGVEPDWRQLPSLGAPRRIGLPGYAFAKARHWLPPRQAEAEAARRDGACVAQPQGFRQILAGLLGGAPAALDGCESHSLASLGLSSLAAVGLKARLEQQWQVSVPLAQLNPYLRLGEVEAHLASLAGRGGDPVAPRLQVAPEDRGQPFPLNDIQQAFLSGRKLLAEAERVGCHIYLEFDWRDLDVYRLNQAWNRLVSRHDVLRITLLDDGCQQIGKPAPCRFRTRDLRRTDVAGRERALADIRASMSHNVYLPGQEPFFEIRVSLLEPRRSRVHLSIDELIVDATSLDVLLQEWLMLYRDPAAELPDPGLSFRDYQLSLEAFKPSPRYQRDLQYWVDKLAQMPPGLSLPKVQRPAGRQRRRLDSTLAPGRWHRLKQQGDALQISGTALLLTLFGLILRQANAGKAFSLISTFHGRFPVHPATDRLVGPLISTHVFAFDNARDETLAGLAQWVQRQLLEDMDHMSVSGIAALREIRRRGGKPLHSSGSEVVFTSMLNNPVIGGAESFGDAQHHGVTQTPQINLDHQLREHGGALRFSWDVAVDCYPDGMIDQLFSDYCDLLDKLADGVDDWQALETAGLVKMRGAGELPSAGPAAGHAAPFVLAPGKPPDTPFALTDQQQAYAFSRSLHREQASSHLYLAVAMADIEIARLEQAWRQLVAHHPMLRTRVLPDGTQQLMEAAPPLSLALNEPGVSVAQIADEMLGRVSALGAWPHAELRVSPLDGQRSLVHLVVDLLVADLPSRDLLIRQLLNLYHGRPPAPLSIGFGGYIAAQEPHKRSPAARHAARYWQETFRLLPQGPLVSGDKAATGRHLEYEHCLDCWPALRASAGRAGISADALLISAYAWSIAEHGSRQPFTLVAPGWRRPAVHPEIDALVGDFTTLSWIPFNDEPMTLIERARRCERIFAEDQRHGAVGGLQALRKAATDKQHPRKLGFPVVFTRLNPQGPLDLPEGATLVKHASRTHGVALDNLSVEQRGTLWIHWDLAADRLAPAQADAMFADYCRLLEALAADDSLWAVREDRLAATLAAGEYREMKTGEEGLSFCG</sequence>
<keyword evidence="8" id="KW-0677">Repeat</keyword>
<dbReference type="GO" id="GO:0071770">
    <property type="term" value="P:DIM/DIP cell wall layer assembly"/>
    <property type="evidence" value="ECO:0007669"/>
    <property type="project" value="TreeGrafter"/>
</dbReference>
<proteinExistence type="predicted"/>
<reference evidence="13 14" key="1">
    <citation type="submission" date="2017-02" db="EMBL/GenBank/DDBJ databases">
        <title>Blood Disease Bacterium A2-HR MARDI.</title>
        <authorList>
            <person name="Badrun R."/>
            <person name="Abu Bakar N."/>
            <person name="Laboh R."/>
        </authorList>
    </citation>
    <scope>NUCLEOTIDE SEQUENCE [LARGE SCALE GENOMIC DNA]</scope>
    <source>
        <strain evidence="13 14">A2-HR MARDI</strain>
    </source>
</reference>
<dbReference type="GO" id="GO:0006633">
    <property type="term" value="P:fatty acid biosynthetic process"/>
    <property type="evidence" value="ECO:0007669"/>
    <property type="project" value="TreeGrafter"/>
</dbReference>
<evidence type="ECO:0000259" key="12">
    <source>
        <dbReference type="PROSITE" id="PS52004"/>
    </source>
</evidence>
<dbReference type="EMBL" id="CP019911">
    <property type="protein sequence ID" value="AQW31036.1"/>
    <property type="molecule type" value="Genomic_DNA"/>
</dbReference>
<dbReference type="GO" id="GO:0005737">
    <property type="term" value="C:cytoplasm"/>
    <property type="evidence" value="ECO:0007669"/>
    <property type="project" value="UniProtKB-SubCell"/>
</dbReference>
<keyword evidence="3" id="KW-0596">Phosphopantetheine</keyword>
<dbReference type="InterPro" id="IPR016181">
    <property type="entry name" value="Acyl_CoA_acyltransferase"/>
</dbReference>
<dbReference type="SMART" id="SM00823">
    <property type="entry name" value="PKS_PP"/>
    <property type="match status" value="2"/>
</dbReference>
<keyword evidence="5" id="KW-0597">Phosphoprotein</keyword>
<dbReference type="PROSITE" id="PS51186">
    <property type="entry name" value="GNAT"/>
    <property type="match status" value="1"/>
</dbReference>
<feature type="domain" description="Carrier" evidence="10">
    <location>
        <begin position="689"/>
        <end position="764"/>
    </location>
</feature>
<feature type="region of interest" description="Disordered" evidence="9">
    <location>
        <begin position="765"/>
        <end position="791"/>
    </location>
</feature>
<dbReference type="Pfam" id="PF00109">
    <property type="entry name" value="ketoacyl-synt"/>
    <property type="match status" value="1"/>
</dbReference>
<dbReference type="SUPFAM" id="SSF53901">
    <property type="entry name" value="Thiolase-like"/>
    <property type="match status" value="1"/>
</dbReference>
<evidence type="ECO:0000313" key="13">
    <source>
        <dbReference type="EMBL" id="AQW31036.1"/>
    </source>
</evidence>
<comment type="subcellular location">
    <subcellularLocation>
        <location evidence="1">Cytoplasm</location>
    </subcellularLocation>
</comment>
<dbReference type="InterPro" id="IPR014030">
    <property type="entry name" value="Ketoacyl_synth_N"/>
</dbReference>
<evidence type="ECO:0000256" key="2">
    <source>
        <dbReference type="ARBA" id="ARBA00004792"/>
    </source>
</evidence>
<keyword evidence="7" id="KW-0808">Transferase</keyword>
<dbReference type="InterPro" id="IPR000182">
    <property type="entry name" value="GNAT_dom"/>
</dbReference>
<evidence type="ECO:0000256" key="5">
    <source>
        <dbReference type="ARBA" id="ARBA00022553"/>
    </source>
</evidence>
<dbReference type="SUPFAM" id="SSF52777">
    <property type="entry name" value="CoA-dependent acyltransferases"/>
    <property type="match status" value="4"/>
</dbReference>
<dbReference type="PANTHER" id="PTHR43775:SF37">
    <property type="entry name" value="SI:DKEY-61P9.11"/>
    <property type="match status" value="1"/>
</dbReference>
<dbReference type="Gene3D" id="3.40.630.30">
    <property type="match status" value="1"/>
</dbReference>
<dbReference type="CDD" id="cd19535">
    <property type="entry name" value="Cyc_NRPS"/>
    <property type="match status" value="1"/>
</dbReference>
<evidence type="ECO:0000256" key="7">
    <source>
        <dbReference type="ARBA" id="ARBA00022679"/>
    </source>
</evidence>
<protein>
    <submittedName>
        <fullName evidence="13">Polyketide synthase</fullName>
    </submittedName>
</protein>
<dbReference type="CDD" id="cd00833">
    <property type="entry name" value="PKS"/>
    <property type="match status" value="1"/>
</dbReference>
<dbReference type="InterPro" id="IPR057737">
    <property type="entry name" value="Condensation_MtbB-like"/>
</dbReference>
<dbReference type="Pfam" id="PF00668">
    <property type="entry name" value="Condensation"/>
    <property type="match status" value="2"/>
</dbReference>
<gene>
    <name evidence="13" type="ORF">B0B51_14515</name>
</gene>
<dbReference type="Pfam" id="PF00583">
    <property type="entry name" value="Acetyltransf_1"/>
    <property type="match status" value="1"/>
</dbReference>
<dbReference type="Gene3D" id="1.10.1200.10">
    <property type="entry name" value="ACP-like"/>
    <property type="match status" value="1"/>
</dbReference>
<feature type="domain" description="Ketosynthase family 3 (KS3)" evidence="12">
    <location>
        <begin position="797"/>
        <end position="1212"/>
    </location>
</feature>
<dbReference type="InterPro" id="IPR054514">
    <property type="entry name" value="RhiE-like_linker"/>
</dbReference>
<evidence type="ECO:0000259" key="11">
    <source>
        <dbReference type="PROSITE" id="PS51186"/>
    </source>
</evidence>
<dbReference type="InterPro" id="IPR001242">
    <property type="entry name" value="Condensation_dom"/>
</dbReference>
<evidence type="ECO:0000256" key="4">
    <source>
        <dbReference type="ARBA" id="ARBA00022490"/>
    </source>
</evidence>